<dbReference type="STRING" id="631362.Thi970DRAFT_01735"/>
<evidence type="ECO:0000313" key="3">
    <source>
        <dbReference type="Proteomes" id="UP000002964"/>
    </source>
</evidence>
<dbReference type="Proteomes" id="UP000002964">
    <property type="component" value="Unassembled WGS sequence"/>
</dbReference>
<gene>
    <name evidence="2" type="ORF">Thi970DRAFT_01735</name>
</gene>
<dbReference type="Gene3D" id="3.30.70.1900">
    <property type="match status" value="1"/>
</dbReference>
<dbReference type="InterPro" id="IPR019267">
    <property type="entry name" value="CRISPR-assoc_Cas6_C"/>
</dbReference>
<dbReference type="eggNOG" id="COG5551">
    <property type="taxonomic scope" value="Bacteria"/>
</dbReference>
<evidence type="ECO:0000313" key="2">
    <source>
        <dbReference type="EMBL" id="EIC21523.1"/>
    </source>
</evidence>
<keyword evidence="3" id="KW-1185">Reference proteome</keyword>
<evidence type="ECO:0000259" key="1">
    <source>
        <dbReference type="Pfam" id="PF10040"/>
    </source>
</evidence>
<dbReference type="EMBL" id="JH603169">
    <property type="protein sequence ID" value="EIC21523.1"/>
    <property type="molecule type" value="Genomic_DNA"/>
</dbReference>
<reference evidence="2 3" key="2">
    <citation type="submission" date="2011-11" db="EMBL/GenBank/DDBJ databases">
        <authorList>
            <consortium name="US DOE Joint Genome Institute"/>
            <person name="Lucas S."/>
            <person name="Han J."/>
            <person name="Lapidus A."/>
            <person name="Cheng J.-F."/>
            <person name="Goodwin L."/>
            <person name="Pitluck S."/>
            <person name="Peters L."/>
            <person name="Ovchinnikova G."/>
            <person name="Zhang X."/>
            <person name="Detter J.C."/>
            <person name="Han C."/>
            <person name="Tapia R."/>
            <person name="Land M."/>
            <person name="Hauser L."/>
            <person name="Kyrpides N."/>
            <person name="Ivanova N."/>
            <person name="Pagani I."/>
            <person name="Vogl K."/>
            <person name="Liu Z."/>
            <person name="Overmann J."/>
            <person name="Frigaard N.-U."/>
            <person name="Bryant D."/>
            <person name="Woyke T."/>
        </authorList>
    </citation>
    <scope>NUCLEOTIDE SEQUENCE [LARGE SCALE GENOMIC DNA]</scope>
    <source>
        <strain evidence="2 3">970</strain>
    </source>
</reference>
<name>H8Z1Z8_9GAMM</name>
<protein>
    <submittedName>
        <fullName evidence="2">Uncharacterized conserved protein (DUF2276)</fullName>
    </submittedName>
</protein>
<reference evidence="3" key="1">
    <citation type="submission" date="2011-06" db="EMBL/GenBank/DDBJ databases">
        <authorList>
            <consortium name="US DOE Joint Genome Institute (JGI-PGF)"/>
            <person name="Lucas S."/>
            <person name="Han J."/>
            <person name="Lapidus A."/>
            <person name="Cheng J.-F."/>
            <person name="Goodwin L."/>
            <person name="Pitluck S."/>
            <person name="Peters L."/>
            <person name="Land M.L."/>
            <person name="Hauser L."/>
            <person name="Vogl K."/>
            <person name="Liu Z."/>
            <person name="Overmann J."/>
            <person name="Frigaard N.-U."/>
            <person name="Bryant D.A."/>
            <person name="Woyke T.J."/>
        </authorList>
    </citation>
    <scope>NUCLEOTIDE SEQUENCE [LARGE SCALE GENOMIC DNA]</scope>
    <source>
        <strain evidence="3">970</strain>
    </source>
</reference>
<feature type="domain" description="CRISPR-associated protein Cas6 C-terminal" evidence="1">
    <location>
        <begin position="190"/>
        <end position="317"/>
    </location>
</feature>
<dbReference type="AlphaFoldDB" id="H8Z1Z8"/>
<dbReference type="Pfam" id="PF10040">
    <property type="entry name" value="CRISPR_Cas6"/>
    <property type="match status" value="1"/>
</dbReference>
<sequence length="330" mass="36887">MNLYFPVLQLRRLRFHCQSLDALRLPYFSGSAWRGLLGHSLRRSVCVTRAPHCDGCLLRGQCVYSRFFETPPLSPEMSLRYNALPHPFVLEPPPAGARDHAPGDPLSLGITLIGPRQDIPAYLIHAMQRAGERGLGRTDGRFQLLEVTQERTPGSGDWQCIFNAANGQLIPLETSPPPAPPPRPEPLEFELLTPLRIKRGGQYVSQHQLDSRALLGSLIARIALLQELYPDPSEGTKLSLPDMDHLKQAVDQVRIEHHELEWVDWTRWSSRQATHMQLGGLLGSLRLTGQGLDQLWPLIVLGQWVHLGKQSSFGLGCYRVKTASVSEETG</sequence>
<dbReference type="HOGENOM" id="CLU_050021_0_0_6"/>
<accession>H8Z1Z8</accession>
<organism evidence="2 3">
    <name type="scientific">Thiorhodovibrio frisius</name>
    <dbReference type="NCBI Taxonomy" id="631362"/>
    <lineage>
        <taxon>Bacteria</taxon>
        <taxon>Pseudomonadati</taxon>
        <taxon>Pseudomonadota</taxon>
        <taxon>Gammaproteobacteria</taxon>
        <taxon>Chromatiales</taxon>
        <taxon>Chromatiaceae</taxon>
        <taxon>Thiorhodovibrio</taxon>
    </lineage>
</organism>
<proteinExistence type="predicted"/>